<dbReference type="GO" id="GO:0004864">
    <property type="term" value="F:protein phosphatase inhibitor activity"/>
    <property type="evidence" value="ECO:0007669"/>
    <property type="project" value="UniProtKB-KW"/>
</dbReference>
<dbReference type="PANTHER" id="PTHR12398:SF8">
    <property type="entry name" value="RIKEN CDNA 2810408A11 GENE"/>
    <property type="match status" value="1"/>
</dbReference>
<reference evidence="4 5" key="1">
    <citation type="journal article" date="2020" name="Nature">
        <title>Six reference-quality genomes reveal evolution of bat adaptations.</title>
        <authorList>
            <person name="Jebb D."/>
            <person name="Huang Z."/>
            <person name="Pippel M."/>
            <person name="Hughes G.M."/>
            <person name="Lavrichenko K."/>
            <person name="Devanna P."/>
            <person name="Winkler S."/>
            <person name="Jermiin L.S."/>
            <person name="Skirmuntt E.C."/>
            <person name="Katzourakis A."/>
            <person name="Burkitt-Gray L."/>
            <person name="Ray D.A."/>
            <person name="Sullivan K.A.M."/>
            <person name="Roscito J.G."/>
            <person name="Kirilenko B.M."/>
            <person name="Davalos L.M."/>
            <person name="Corthals A.P."/>
            <person name="Power M.L."/>
            <person name="Jones G."/>
            <person name="Ransome R.D."/>
            <person name="Dechmann D.K.N."/>
            <person name="Locatelli A.G."/>
            <person name="Puechmaille S.J."/>
            <person name="Fedrigo O."/>
            <person name="Jarvis E.D."/>
            <person name="Hiller M."/>
            <person name="Vernes S.C."/>
            <person name="Myers E.W."/>
            <person name="Teeling E.C."/>
        </authorList>
    </citation>
    <scope>NUCLEOTIDE SEQUENCE [LARGE SCALE GENOMIC DNA]</scope>
    <source>
        <strain evidence="4">MMyoMyo1</strain>
        <tissue evidence="4">Flight muscle</tissue>
    </source>
</reference>
<feature type="compositionally biased region" description="Gly residues" evidence="3">
    <location>
        <begin position="282"/>
        <end position="294"/>
    </location>
</feature>
<protein>
    <submittedName>
        <fullName evidence="4">Uncharacterized protein</fullName>
    </submittedName>
</protein>
<keyword evidence="5" id="KW-1185">Reference proteome</keyword>
<dbReference type="VEuPathDB" id="HostDB:LOC118672059"/>
<name>A0A7J7T6B3_MYOMY</name>
<dbReference type="EMBL" id="JABWUV010000017">
    <property type="protein sequence ID" value="KAF6296194.1"/>
    <property type="molecule type" value="Genomic_DNA"/>
</dbReference>
<feature type="region of interest" description="Disordered" evidence="3">
    <location>
        <begin position="230"/>
        <end position="254"/>
    </location>
</feature>
<organism evidence="4 5">
    <name type="scientific">Myotis myotis</name>
    <name type="common">Greater mouse-eared bat</name>
    <name type="synonym">Vespertilio myotis</name>
    <dbReference type="NCBI Taxonomy" id="51298"/>
    <lineage>
        <taxon>Eukaryota</taxon>
        <taxon>Metazoa</taxon>
        <taxon>Chordata</taxon>
        <taxon>Craniata</taxon>
        <taxon>Vertebrata</taxon>
        <taxon>Euteleostomi</taxon>
        <taxon>Mammalia</taxon>
        <taxon>Eutheria</taxon>
        <taxon>Laurasiatheria</taxon>
        <taxon>Chiroptera</taxon>
        <taxon>Yangochiroptera</taxon>
        <taxon>Vespertilionidae</taxon>
        <taxon>Myotis</taxon>
    </lineage>
</organism>
<keyword evidence="2" id="KW-0650">Protein phosphatase inhibitor</keyword>
<dbReference type="Pfam" id="PF04979">
    <property type="entry name" value="IPP-2"/>
    <property type="match status" value="1"/>
</dbReference>
<feature type="region of interest" description="Disordered" evidence="3">
    <location>
        <begin position="326"/>
        <end position="345"/>
    </location>
</feature>
<evidence type="ECO:0000313" key="4">
    <source>
        <dbReference type="EMBL" id="KAF6296194.1"/>
    </source>
</evidence>
<feature type="compositionally biased region" description="Polar residues" evidence="3">
    <location>
        <begin position="117"/>
        <end position="131"/>
    </location>
</feature>
<dbReference type="GO" id="GO:0009966">
    <property type="term" value="P:regulation of signal transduction"/>
    <property type="evidence" value="ECO:0007669"/>
    <property type="project" value="InterPro"/>
</dbReference>
<dbReference type="InterPro" id="IPR007062">
    <property type="entry name" value="PPI-2"/>
</dbReference>
<comment type="caution">
    <text evidence="4">The sequence shown here is derived from an EMBL/GenBank/DDBJ whole genome shotgun (WGS) entry which is preliminary data.</text>
</comment>
<evidence type="ECO:0000256" key="2">
    <source>
        <dbReference type="ARBA" id="ARBA00023272"/>
    </source>
</evidence>
<evidence type="ECO:0000313" key="5">
    <source>
        <dbReference type="Proteomes" id="UP000527355"/>
    </source>
</evidence>
<comment type="similarity">
    <text evidence="1">Belongs to the protein phosphatase inhibitor 2 family.</text>
</comment>
<evidence type="ECO:0000256" key="3">
    <source>
        <dbReference type="SAM" id="MobiDB-lite"/>
    </source>
</evidence>
<feature type="compositionally biased region" description="Polar residues" evidence="3">
    <location>
        <begin position="389"/>
        <end position="398"/>
    </location>
</feature>
<feature type="region of interest" description="Disordered" evidence="3">
    <location>
        <begin position="373"/>
        <end position="420"/>
    </location>
</feature>
<proteinExistence type="inferred from homology"/>
<feature type="region of interest" description="Disordered" evidence="3">
    <location>
        <begin position="268"/>
        <end position="309"/>
    </location>
</feature>
<sequence>MEKQESGGAAGSLTQESPGGATREVPGGITGVAAGSGLPSGVVAPQCSGRPGTVSRGLVSSLRSGVVAAPGSRPKQPPGEVVGHSLAPGTYPGGFNAPIPGTCAAGTSDFGSKGSGVHNSECSPRSGSTSLHPHKPYEDLPHNILKTSNHTLIQKPPSADRKKSQHWDEMNIMTTYHPADKDYGFMKVDEPHTPYHRLSPQASDEPSVTVTPEALRERFATMDNFYPKVLQHPDNRSSGSSDYFSKTHSSGFEKHRKTHYNEGKFLVAQKNQPSGNKKKSNGGSGSLGSGGRGAMLGPEARPVERGWAGGLARGVKDKIGLVTRNHIQEAEDSSTFRNQSPPPAIIVSDKEADLQRKEYYSKGRYLRCCSHPELEEDTEDEQQDSSTSLRWASENSIGTEVRSLDHRGSPLRDHRPSRTP</sequence>
<accession>A0A7J7T6B3</accession>
<feature type="compositionally biased region" description="Polar residues" evidence="3">
    <location>
        <begin position="236"/>
        <end position="250"/>
    </location>
</feature>
<feature type="compositionally biased region" description="Basic and acidic residues" evidence="3">
    <location>
        <begin position="402"/>
        <end position="420"/>
    </location>
</feature>
<dbReference type="Proteomes" id="UP000527355">
    <property type="component" value="Unassembled WGS sequence"/>
</dbReference>
<dbReference type="Gene3D" id="6.10.250.1050">
    <property type="match status" value="1"/>
</dbReference>
<feature type="compositionally biased region" description="Acidic residues" evidence="3">
    <location>
        <begin position="374"/>
        <end position="383"/>
    </location>
</feature>
<dbReference type="AlphaFoldDB" id="A0A7J7T6B3"/>
<feature type="region of interest" description="Disordered" evidence="3">
    <location>
        <begin position="114"/>
        <end position="134"/>
    </location>
</feature>
<feature type="region of interest" description="Disordered" evidence="3">
    <location>
        <begin position="1"/>
        <end position="86"/>
    </location>
</feature>
<gene>
    <name evidence="4" type="ORF">mMyoMyo1_009255</name>
</gene>
<dbReference type="PANTHER" id="PTHR12398">
    <property type="entry name" value="PROTEIN PHOSPHATASE INHIBITOR"/>
    <property type="match status" value="1"/>
</dbReference>
<evidence type="ECO:0000256" key="1">
    <source>
        <dbReference type="ARBA" id="ARBA00005472"/>
    </source>
</evidence>